<dbReference type="EMBL" id="JADINC010000022">
    <property type="protein sequence ID" value="MBO8425063.1"/>
    <property type="molecule type" value="Genomic_DNA"/>
</dbReference>
<feature type="domain" description="M23ase beta-sheet core" evidence="3">
    <location>
        <begin position="176"/>
        <end position="270"/>
    </location>
</feature>
<reference evidence="4" key="2">
    <citation type="journal article" date="2021" name="PeerJ">
        <title>Extensive microbial diversity within the chicken gut microbiome revealed by metagenomics and culture.</title>
        <authorList>
            <person name="Gilroy R."/>
            <person name="Ravi A."/>
            <person name="Getino M."/>
            <person name="Pursley I."/>
            <person name="Horton D.L."/>
            <person name="Alikhan N.F."/>
            <person name="Baker D."/>
            <person name="Gharbi K."/>
            <person name="Hall N."/>
            <person name="Watson M."/>
            <person name="Adriaenssens E.M."/>
            <person name="Foster-Nyarko E."/>
            <person name="Jarju S."/>
            <person name="Secka A."/>
            <person name="Antonio M."/>
            <person name="Oren A."/>
            <person name="Chaudhuri R.R."/>
            <person name="La Ragione R."/>
            <person name="Hildebrand F."/>
            <person name="Pallen M.J."/>
        </authorList>
    </citation>
    <scope>NUCLEOTIDE SEQUENCE</scope>
    <source>
        <strain evidence="4">8207</strain>
    </source>
</reference>
<dbReference type="GO" id="GO:0004222">
    <property type="term" value="F:metalloendopeptidase activity"/>
    <property type="evidence" value="ECO:0007669"/>
    <property type="project" value="TreeGrafter"/>
</dbReference>
<evidence type="ECO:0000256" key="1">
    <source>
        <dbReference type="ARBA" id="ARBA00022729"/>
    </source>
</evidence>
<proteinExistence type="predicted"/>
<dbReference type="Proteomes" id="UP000823630">
    <property type="component" value="Unassembled WGS sequence"/>
</dbReference>
<dbReference type="InterPro" id="IPR016047">
    <property type="entry name" value="M23ase_b-sheet_dom"/>
</dbReference>
<dbReference type="InterPro" id="IPR011055">
    <property type="entry name" value="Dup_hybrid_motif"/>
</dbReference>
<dbReference type="CDD" id="cd12797">
    <property type="entry name" value="M23_peptidase"/>
    <property type="match status" value="1"/>
</dbReference>
<dbReference type="Gene3D" id="2.70.70.10">
    <property type="entry name" value="Glucose Permease (Domain IIA)"/>
    <property type="match status" value="1"/>
</dbReference>
<dbReference type="Pfam" id="PF01551">
    <property type="entry name" value="Peptidase_M23"/>
    <property type="match status" value="1"/>
</dbReference>
<feature type="signal peptide" evidence="2">
    <location>
        <begin position="1"/>
        <end position="20"/>
    </location>
</feature>
<comment type="caution">
    <text evidence="4">The sequence shown here is derived from an EMBL/GenBank/DDBJ whole genome shotgun (WGS) entry which is preliminary data.</text>
</comment>
<evidence type="ECO:0000313" key="4">
    <source>
        <dbReference type="EMBL" id="MBO8425063.1"/>
    </source>
</evidence>
<organism evidence="4 5">
    <name type="scientific">Candidatus Enterousia avistercoris</name>
    <dbReference type="NCBI Taxonomy" id="2840788"/>
    <lineage>
        <taxon>Bacteria</taxon>
        <taxon>Pseudomonadati</taxon>
        <taxon>Pseudomonadota</taxon>
        <taxon>Alphaproteobacteria</taxon>
        <taxon>Candidatus Enterousia</taxon>
    </lineage>
</organism>
<sequence>MSLVKFALFSFAVSCMCAQGASLLTPQSFPKNANDLSFVQDLSLDVAGYGPLESEYDASGRCISGCTYPGITIEEELQRDAQNTAMAYNNLPQYGYIFDGRTVRKDTEPAAQLTAPTTSITQMPVASVLSVRTCSPNNPSIPADQKIPIGEPLVGGPRITSPYGARVHPVTGKRQTHWGIDFAAPMGTNVYAPASGTVAAAWTDSTCGNGLRIAHSGGYETVYCHLSQTLVKNGDIIQAGCVVAKTGNTGRTTGPHLHYAMKYNGTRMDPTQMVGRN</sequence>
<dbReference type="SUPFAM" id="SSF51261">
    <property type="entry name" value="Duplicated hybrid motif"/>
    <property type="match status" value="1"/>
</dbReference>
<name>A0A9D9GVB4_9PROT</name>
<dbReference type="PANTHER" id="PTHR21666:SF289">
    <property type="entry name" value="L-ALA--D-GLU ENDOPEPTIDASE"/>
    <property type="match status" value="1"/>
</dbReference>
<evidence type="ECO:0000259" key="3">
    <source>
        <dbReference type="Pfam" id="PF01551"/>
    </source>
</evidence>
<evidence type="ECO:0000256" key="2">
    <source>
        <dbReference type="SAM" id="SignalP"/>
    </source>
</evidence>
<dbReference type="PANTHER" id="PTHR21666">
    <property type="entry name" value="PEPTIDASE-RELATED"/>
    <property type="match status" value="1"/>
</dbReference>
<keyword evidence="1 2" id="KW-0732">Signal</keyword>
<feature type="chain" id="PRO_5038746244" evidence="2">
    <location>
        <begin position="21"/>
        <end position="277"/>
    </location>
</feature>
<accession>A0A9D9GVB4</accession>
<gene>
    <name evidence="4" type="ORF">IAC69_01130</name>
</gene>
<reference evidence="4" key="1">
    <citation type="submission" date="2020-10" db="EMBL/GenBank/DDBJ databases">
        <authorList>
            <person name="Gilroy R."/>
        </authorList>
    </citation>
    <scope>NUCLEOTIDE SEQUENCE</scope>
    <source>
        <strain evidence="4">8207</strain>
    </source>
</reference>
<dbReference type="AlphaFoldDB" id="A0A9D9GVB4"/>
<evidence type="ECO:0000313" key="5">
    <source>
        <dbReference type="Proteomes" id="UP000823630"/>
    </source>
</evidence>
<protein>
    <submittedName>
        <fullName evidence="4">M23 family metallopeptidase</fullName>
    </submittedName>
</protein>
<dbReference type="InterPro" id="IPR050570">
    <property type="entry name" value="Cell_wall_metabolism_enzyme"/>
</dbReference>